<dbReference type="PANTHER" id="PTHR11808">
    <property type="entry name" value="TRANS-SULFURATION ENZYME FAMILY MEMBER"/>
    <property type="match status" value="1"/>
</dbReference>
<keyword evidence="2 7" id="KW-0663">Pyridoxal phosphate</keyword>
<dbReference type="GeneID" id="75081559"/>
<evidence type="ECO:0000256" key="8">
    <source>
        <dbReference type="RuleBase" id="RU362118"/>
    </source>
</evidence>
<dbReference type="Proteomes" id="UP001527392">
    <property type="component" value="Unassembled WGS sequence"/>
</dbReference>
<dbReference type="PANTHER" id="PTHR11808:SF90">
    <property type="entry name" value="CYSTATHIONINE GAMMA-SYNTHASE"/>
    <property type="match status" value="1"/>
</dbReference>
<dbReference type="GO" id="GO:0047982">
    <property type="term" value="F:homocysteine desulfhydrase activity"/>
    <property type="evidence" value="ECO:0007669"/>
    <property type="project" value="UniProtKB-EC"/>
</dbReference>
<dbReference type="AlphaFoldDB" id="A0AAP3M1W5"/>
<dbReference type="InterPro" id="IPR000277">
    <property type="entry name" value="Cys/Met-Metab_PyrdxlP-dep_enz"/>
</dbReference>
<evidence type="ECO:0000256" key="3">
    <source>
        <dbReference type="ARBA" id="ARBA00047175"/>
    </source>
</evidence>
<comment type="catalytic activity">
    <reaction evidence="6">
        <text>L-methionine + H2O = methanethiol + 2-oxobutanoate + NH4(+)</text>
        <dbReference type="Rhea" id="RHEA:23800"/>
        <dbReference type="ChEBI" id="CHEBI:15377"/>
        <dbReference type="ChEBI" id="CHEBI:16007"/>
        <dbReference type="ChEBI" id="CHEBI:16763"/>
        <dbReference type="ChEBI" id="CHEBI:28938"/>
        <dbReference type="ChEBI" id="CHEBI:57844"/>
        <dbReference type="EC" id="4.4.1.11"/>
    </reaction>
    <physiologicalReaction direction="left-to-right" evidence="6">
        <dbReference type="Rhea" id="RHEA:23801"/>
    </physiologicalReaction>
</comment>
<feature type="modified residue" description="N6-(pyridoxal phosphate)lysine" evidence="7">
    <location>
        <position position="208"/>
    </location>
</feature>
<reference evidence="9 12" key="1">
    <citation type="submission" date="2022-01" db="EMBL/GenBank/DDBJ databases">
        <title>VMRC isolate genome collection.</title>
        <authorList>
            <person name="France M."/>
            <person name="Rutt L."/>
            <person name="Humphrys M."/>
            <person name="Ravel J."/>
        </authorList>
    </citation>
    <scope>NUCLEOTIDE SEQUENCE</scope>
    <source>
        <strain evidence="10 12">C0030B4</strain>
        <strain evidence="9">C0048A1</strain>
    </source>
</reference>
<dbReference type="InterPro" id="IPR015421">
    <property type="entry name" value="PyrdxlP-dep_Trfase_major"/>
</dbReference>
<evidence type="ECO:0000313" key="12">
    <source>
        <dbReference type="Proteomes" id="UP001527392"/>
    </source>
</evidence>
<dbReference type="EMBL" id="JAKHPH010000005">
    <property type="protein sequence ID" value="MCZ3667342.1"/>
    <property type="molecule type" value="Genomic_DNA"/>
</dbReference>
<dbReference type="Proteomes" id="UP001212401">
    <property type="component" value="Unassembled WGS sequence"/>
</dbReference>
<dbReference type="InterPro" id="IPR015422">
    <property type="entry name" value="PyrdxlP-dep_Trfase_small"/>
</dbReference>
<dbReference type="InterPro" id="IPR015424">
    <property type="entry name" value="PyrdxlP-dep_Trfase"/>
</dbReference>
<comment type="caution">
    <text evidence="9">The sequence shown here is derived from an EMBL/GenBank/DDBJ whole genome shotgun (WGS) entry which is preliminary data.</text>
</comment>
<keyword evidence="9" id="KW-0808">Transferase</keyword>
<dbReference type="CDD" id="cd00614">
    <property type="entry name" value="CGS_like"/>
    <property type="match status" value="1"/>
</dbReference>
<dbReference type="Gene3D" id="3.90.1150.10">
    <property type="entry name" value="Aspartate Aminotransferase, domain 1"/>
    <property type="match status" value="2"/>
</dbReference>
<evidence type="ECO:0000313" key="9">
    <source>
        <dbReference type="EMBL" id="MCZ3667342.1"/>
    </source>
</evidence>
<dbReference type="GO" id="GO:0018826">
    <property type="term" value="F:methionine gamma-lyase activity"/>
    <property type="evidence" value="ECO:0007669"/>
    <property type="project" value="UniProtKB-EC"/>
</dbReference>
<dbReference type="PIRSF" id="PIRSF001434">
    <property type="entry name" value="CGS"/>
    <property type="match status" value="1"/>
</dbReference>
<dbReference type="EC" id="4.4.1.2" evidence="3"/>
<evidence type="ECO:0000256" key="7">
    <source>
        <dbReference type="PIRSR" id="PIRSR001434-2"/>
    </source>
</evidence>
<dbReference type="Pfam" id="PF01053">
    <property type="entry name" value="Cys_Met_Meta_PP"/>
    <property type="match status" value="1"/>
</dbReference>
<dbReference type="FunFam" id="3.40.640.10:FF:000046">
    <property type="entry name" value="Cystathionine gamma-lyase"/>
    <property type="match status" value="1"/>
</dbReference>
<dbReference type="GO" id="GO:0008483">
    <property type="term" value="F:transaminase activity"/>
    <property type="evidence" value="ECO:0007669"/>
    <property type="project" value="UniProtKB-KW"/>
</dbReference>
<accession>A0AAP3M1W5</accession>
<evidence type="ECO:0000256" key="4">
    <source>
        <dbReference type="ARBA" id="ARBA00047199"/>
    </source>
</evidence>
<evidence type="ECO:0000313" key="11">
    <source>
        <dbReference type="Proteomes" id="UP001212401"/>
    </source>
</evidence>
<dbReference type="GO" id="GO:0005737">
    <property type="term" value="C:cytoplasm"/>
    <property type="evidence" value="ECO:0007669"/>
    <property type="project" value="TreeGrafter"/>
</dbReference>
<evidence type="ECO:0000256" key="1">
    <source>
        <dbReference type="ARBA" id="ARBA00001933"/>
    </source>
</evidence>
<evidence type="ECO:0000256" key="2">
    <source>
        <dbReference type="ARBA" id="ARBA00022898"/>
    </source>
</evidence>
<keyword evidence="9" id="KW-0032">Aminotransferase</keyword>
<evidence type="ECO:0000256" key="5">
    <source>
        <dbReference type="ARBA" id="ARBA00048780"/>
    </source>
</evidence>
<dbReference type="Gene3D" id="3.40.640.10">
    <property type="entry name" value="Type I PLP-dependent aspartate aminotransferase-like (Major domain)"/>
    <property type="match status" value="1"/>
</dbReference>
<evidence type="ECO:0000256" key="6">
    <source>
        <dbReference type="ARBA" id="ARBA00052699"/>
    </source>
</evidence>
<dbReference type="EMBL" id="JAKHMS010000005">
    <property type="protein sequence ID" value="MCZ3781194.1"/>
    <property type="molecule type" value="Genomic_DNA"/>
</dbReference>
<comment type="similarity">
    <text evidence="8">Belongs to the trans-sulfuration enzymes family.</text>
</comment>
<comment type="catalytic activity">
    <reaction evidence="5">
        <text>L-homocysteine + H2O = 2-oxobutanoate + hydrogen sulfide + NH4(+) + H(+)</text>
        <dbReference type="Rhea" id="RHEA:14501"/>
        <dbReference type="ChEBI" id="CHEBI:15377"/>
        <dbReference type="ChEBI" id="CHEBI:15378"/>
        <dbReference type="ChEBI" id="CHEBI:16763"/>
        <dbReference type="ChEBI" id="CHEBI:28938"/>
        <dbReference type="ChEBI" id="CHEBI:29919"/>
        <dbReference type="ChEBI" id="CHEBI:58199"/>
        <dbReference type="EC" id="4.4.1.2"/>
    </reaction>
    <physiologicalReaction direction="left-to-right" evidence="5">
        <dbReference type="Rhea" id="RHEA:14502"/>
    </physiologicalReaction>
</comment>
<comment type="cofactor">
    <cofactor evidence="1 8">
        <name>pyridoxal 5'-phosphate</name>
        <dbReference type="ChEBI" id="CHEBI:597326"/>
    </cofactor>
</comment>
<dbReference type="SUPFAM" id="SSF53383">
    <property type="entry name" value="PLP-dependent transferases"/>
    <property type="match status" value="1"/>
</dbReference>
<sequence length="374" mass="42040">MITMCKYSVETIAAQAGNHIDDKKAVALPLYFSSNYRHDSLEEAKNFDPSKGYTYSRISTPNRRALEQTMAKLEAGQRGFALSSGMAAIQLALSILKTGDQLISLDDLYGGDFRYFRYLHSHAGINFDQWDGRKVEDLIAKITPQTKIIWLETPSNPTMKELDIAKIATAVHKKDSRILVIVDNTFYTPVYQRPLELGADAVVHSATKYLSGHNDLLGGILVCKDQQLAQQYFEYYITTGDTLDSFDSWLLLRSLKTLNIRVKQHTKNAQEVVKYLKQDPRIEQVLYPGKGGMISFYLKNEADVAKLLDNVKLITFAESLGGIESLITIPYYQTHADVELDQRQRLGITPRLLRLSVGLEDPADVIADIQQALG</sequence>
<protein>
    <recommendedName>
        <fullName evidence="3">homocysteine desulfhydrase</fullName>
        <ecNumber evidence="3">4.4.1.2</ecNumber>
    </recommendedName>
    <alternativeName>
        <fullName evidence="4">Homocysteine desulfhydrase</fullName>
    </alternativeName>
</protein>
<dbReference type="GO" id="GO:0030170">
    <property type="term" value="F:pyridoxal phosphate binding"/>
    <property type="evidence" value="ECO:0007669"/>
    <property type="project" value="InterPro"/>
</dbReference>
<gene>
    <name evidence="10" type="ORF">L2504_03415</name>
    <name evidence="9" type="ORF">L2724_03455</name>
</gene>
<proteinExistence type="inferred from homology"/>
<organism evidence="9 11">
    <name type="scientific">Limosilactobacillus vaginalis</name>
    <dbReference type="NCBI Taxonomy" id="1633"/>
    <lineage>
        <taxon>Bacteria</taxon>
        <taxon>Bacillati</taxon>
        <taxon>Bacillota</taxon>
        <taxon>Bacilli</taxon>
        <taxon>Lactobacillales</taxon>
        <taxon>Lactobacillaceae</taxon>
        <taxon>Limosilactobacillus</taxon>
    </lineage>
</organism>
<evidence type="ECO:0000313" key="10">
    <source>
        <dbReference type="EMBL" id="MCZ3781194.1"/>
    </source>
</evidence>
<dbReference type="RefSeq" id="WP_098044817.1">
    <property type="nucleotide sequence ID" value="NZ_CAKMAX010000004.1"/>
</dbReference>
<dbReference type="GO" id="GO:0019346">
    <property type="term" value="P:transsulfuration"/>
    <property type="evidence" value="ECO:0007669"/>
    <property type="project" value="InterPro"/>
</dbReference>
<dbReference type="FunFam" id="3.90.1150.10:FF:000070">
    <property type="entry name" value="Putative cystathionine gamma-synthase"/>
    <property type="match status" value="1"/>
</dbReference>
<name>A0AAP3M1W5_9LACO</name>
<keyword evidence="12" id="KW-1185">Reference proteome</keyword>